<feature type="domain" description="AB hydrolase-1" evidence="1">
    <location>
        <begin position="26"/>
        <end position="142"/>
    </location>
</feature>
<dbReference type="InterPro" id="IPR000073">
    <property type="entry name" value="AB_hydrolase_1"/>
</dbReference>
<evidence type="ECO:0000313" key="2">
    <source>
        <dbReference type="EMBL" id="KAL2786484.1"/>
    </source>
</evidence>
<sequence>MALRSDTLSLEPNGATLYYEIQGSGPLLILVPGGHGTSMLFTSLATTLSTRFRVVTYDRRGFHRSASLAVPPNGQAITAHADDLAALITHLSNGQGAMIFGSSWAAIITISLVSRYPDLVTKAILHEPTLVALFPSWRATQLRATVAGILEAYRTKGTAAGNRLMMPLIGSPTDREAFGRTPLYRQLATLKTDFFALYFEREFGECGSFVPDVEALKREREKLILIVGEDEGAPEFPRYTMVELSRRLDVSVGTFPGGHMGYVYREKDFAEAVVRALLGDERARL</sequence>
<organism evidence="2 3">
    <name type="scientific">Aspergillus keveii</name>
    <dbReference type="NCBI Taxonomy" id="714993"/>
    <lineage>
        <taxon>Eukaryota</taxon>
        <taxon>Fungi</taxon>
        <taxon>Dikarya</taxon>
        <taxon>Ascomycota</taxon>
        <taxon>Pezizomycotina</taxon>
        <taxon>Eurotiomycetes</taxon>
        <taxon>Eurotiomycetidae</taxon>
        <taxon>Eurotiales</taxon>
        <taxon>Aspergillaceae</taxon>
        <taxon>Aspergillus</taxon>
        <taxon>Aspergillus subgen. Nidulantes</taxon>
    </lineage>
</organism>
<dbReference type="Gene3D" id="3.40.50.1820">
    <property type="entry name" value="alpha/beta hydrolase"/>
    <property type="match status" value="1"/>
</dbReference>
<dbReference type="Proteomes" id="UP001610563">
    <property type="component" value="Unassembled WGS sequence"/>
</dbReference>
<dbReference type="InterPro" id="IPR050471">
    <property type="entry name" value="AB_hydrolase"/>
</dbReference>
<dbReference type="GO" id="GO:0016787">
    <property type="term" value="F:hydrolase activity"/>
    <property type="evidence" value="ECO:0007669"/>
    <property type="project" value="UniProtKB-KW"/>
</dbReference>
<protein>
    <submittedName>
        <fullName evidence="2">Alpha/Beta hydrolase protein</fullName>
    </submittedName>
</protein>
<evidence type="ECO:0000313" key="3">
    <source>
        <dbReference type="Proteomes" id="UP001610563"/>
    </source>
</evidence>
<name>A0ABR4FT88_9EURO</name>
<accession>A0ABR4FT88</accession>
<comment type="caution">
    <text evidence="2">The sequence shown here is derived from an EMBL/GenBank/DDBJ whole genome shotgun (WGS) entry which is preliminary data.</text>
</comment>
<dbReference type="PANTHER" id="PTHR43433:SF5">
    <property type="entry name" value="AB HYDROLASE-1 DOMAIN-CONTAINING PROTEIN"/>
    <property type="match status" value="1"/>
</dbReference>
<reference evidence="2 3" key="1">
    <citation type="submission" date="2024-07" db="EMBL/GenBank/DDBJ databases">
        <title>Section-level genome sequencing and comparative genomics of Aspergillus sections Usti and Cavernicolus.</title>
        <authorList>
            <consortium name="Lawrence Berkeley National Laboratory"/>
            <person name="Nybo J.L."/>
            <person name="Vesth T.C."/>
            <person name="Theobald S."/>
            <person name="Frisvad J.C."/>
            <person name="Larsen T.O."/>
            <person name="Kjaerboelling I."/>
            <person name="Rothschild-Mancinelli K."/>
            <person name="Lyhne E.K."/>
            <person name="Kogle M.E."/>
            <person name="Barry K."/>
            <person name="Clum A."/>
            <person name="Na H."/>
            <person name="Ledsgaard L."/>
            <person name="Lin J."/>
            <person name="Lipzen A."/>
            <person name="Kuo A."/>
            <person name="Riley R."/>
            <person name="Mondo S."/>
            <person name="Labutti K."/>
            <person name="Haridas S."/>
            <person name="Pangalinan J."/>
            <person name="Salamov A.A."/>
            <person name="Simmons B.A."/>
            <person name="Magnuson J.K."/>
            <person name="Chen J."/>
            <person name="Drula E."/>
            <person name="Henrissat B."/>
            <person name="Wiebenga A."/>
            <person name="Lubbers R.J."/>
            <person name="Gomes A.C."/>
            <person name="Makela M.R."/>
            <person name="Stajich J."/>
            <person name="Grigoriev I.V."/>
            <person name="Mortensen U.H."/>
            <person name="De Vries R.P."/>
            <person name="Baker S.E."/>
            <person name="Andersen M.R."/>
        </authorList>
    </citation>
    <scope>NUCLEOTIDE SEQUENCE [LARGE SCALE GENOMIC DNA]</scope>
    <source>
        <strain evidence="2 3">CBS 209.92</strain>
    </source>
</reference>
<dbReference type="InterPro" id="IPR029058">
    <property type="entry name" value="AB_hydrolase_fold"/>
</dbReference>
<evidence type="ECO:0000259" key="1">
    <source>
        <dbReference type="Pfam" id="PF00561"/>
    </source>
</evidence>
<gene>
    <name evidence="2" type="ORF">BJX66DRAFT_342078</name>
</gene>
<dbReference type="Pfam" id="PF00561">
    <property type="entry name" value="Abhydrolase_1"/>
    <property type="match status" value="1"/>
</dbReference>
<dbReference type="EMBL" id="JBFTWV010000116">
    <property type="protein sequence ID" value="KAL2786484.1"/>
    <property type="molecule type" value="Genomic_DNA"/>
</dbReference>
<dbReference type="SUPFAM" id="SSF53474">
    <property type="entry name" value="alpha/beta-Hydrolases"/>
    <property type="match status" value="1"/>
</dbReference>
<keyword evidence="2" id="KW-0378">Hydrolase</keyword>
<dbReference type="PANTHER" id="PTHR43433">
    <property type="entry name" value="HYDROLASE, ALPHA/BETA FOLD FAMILY PROTEIN"/>
    <property type="match status" value="1"/>
</dbReference>
<keyword evidence="3" id="KW-1185">Reference proteome</keyword>
<proteinExistence type="predicted"/>